<dbReference type="VEuPathDB" id="FungiDB:FMAN_06511"/>
<reference evidence="4" key="1">
    <citation type="journal article" date="2016" name="Genome Biol. Evol.">
        <title>Comparative 'omics' of the Fusarium fujikuroi species complex highlights differences in genetic potential and metabolite synthesis.</title>
        <authorList>
            <person name="Niehaus E.-M."/>
            <person name="Muensterkoetter M."/>
            <person name="Proctor R.H."/>
            <person name="Brown D.W."/>
            <person name="Sharon A."/>
            <person name="Idan Y."/>
            <person name="Oren-Young L."/>
            <person name="Sieber C.M."/>
            <person name="Novak O."/>
            <person name="Pencik A."/>
            <person name="Tarkowska D."/>
            <person name="Hromadova K."/>
            <person name="Freeman S."/>
            <person name="Maymon M."/>
            <person name="Elazar M."/>
            <person name="Youssef S.A."/>
            <person name="El-Shabrawy E.S.M."/>
            <person name="Shalaby A.B.A."/>
            <person name="Houterman P."/>
            <person name="Brock N.L."/>
            <person name="Burkhardt I."/>
            <person name="Tsavkelova E.A."/>
            <person name="Dickschat J.S."/>
            <person name="Galuszka P."/>
            <person name="Gueldener U."/>
            <person name="Tudzynski B."/>
        </authorList>
    </citation>
    <scope>NUCLEOTIDE SEQUENCE [LARGE SCALE GENOMIC DNA]</scope>
    <source>
        <strain evidence="4">MRC7560</strain>
    </source>
</reference>
<feature type="region of interest" description="Disordered" evidence="2">
    <location>
        <begin position="68"/>
        <end position="106"/>
    </location>
</feature>
<evidence type="ECO:0000256" key="1">
    <source>
        <dbReference type="SAM" id="Coils"/>
    </source>
</evidence>
<gene>
    <name evidence="3" type="ORF">FMAN_06511</name>
</gene>
<feature type="coiled-coil region" evidence="1">
    <location>
        <begin position="115"/>
        <end position="149"/>
    </location>
</feature>
<organism evidence="3 4">
    <name type="scientific">Fusarium mangiferae</name>
    <name type="common">Mango malformation disease fungus</name>
    <dbReference type="NCBI Taxonomy" id="192010"/>
    <lineage>
        <taxon>Eukaryota</taxon>
        <taxon>Fungi</taxon>
        <taxon>Dikarya</taxon>
        <taxon>Ascomycota</taxon>
        <taxon>Pezizomycotina</taxon>
        <taxon>Sordariomycetes</taxon>
        <taxon>Hypocreomycetidae</taxon>
        <taxon>Hypocreales</taxon>
        <taxon>Nectriaceae</taxon>
        <taxon>Fusarium</taxon>
        <taxon>Fusarium fujikuroi species complex</taxon>
    </lineage>
</organism>
<dbReference type="EMBL" id="FCQH01000002">
    <property type="protein sequence ID" value="CVK86092.1"/>
    <property type="molecule type" value="Genomic_DNA"/>
</dbReference>
<evidence type="ECO:0000313" key="4">
    <source>
        <dbReference type="Proteomes" id="UP000184255"/>
    </source>
</evidence>
<dbReference type="AlphaFoldDB" id="A0A1L7SSS7"/>
<dbReference type="Proteomes" id="UP000184255">
    <property type="component" value="Unassembled WGS sequence"/>
</dbReference>
<evidence type="ECO:0000313" key="3">
    <source>
        <dbReference type="EMBL" id="CVK86092.1"/>
    </source>
</evidence>
<keyword evidence="4" id="KW-1185">Reference proteome</keyword>
<proteinExistence type="predicted"/>
<protein>
    <submittedName>
        <fullName evidence="3">Uncharacterized protein</fullName>
    </submittedName>
</protein>
<accession>A0A1L7SSS7</accession>
<feature type="coiled-coil region" evidence="1">
    <location>
        <begin position="187"/>
        <end position="214"/>
    </location>
</feature>
<comment type="caution">
    <text evidence="3">The sequence shown here is derived from an EMBL/GenBank/DDBJ whole genome shotgun (WGS) entry which is preliminary data.</text>
</comment>
<sequence length="242" mass="27868">MAQALEHWHHILLSLIVPYPIDRPLPTFATHFQPRQASWYQSSKAETPRQTARSTLLDNKVNPLEQRIMTSVMSEKSTSRSKRNSPKRSLASSSSTSDAKRRKSEHVKKFTEMTLDDVEQIFQKSQDALNKAEELYQDAEKARTEKLETYMDATKAMTGAHQTLSSAMIRKANATKDVARLEMIKDAREAIQKRDDLQSQVEKQKKELFAVETKLLMWENIANMAVENLKEDDLEHLFQFQG</sequence>
<dbReference type="GeneID" id="65085775"/>
<evidence type="ECO:0000256" key="2">
    <source>
        <dbReference type="SAM" id="MobiDB-lite"/>
    </source>
</evidence>
<name>A0A1L7SSS7_FUSMA</name>
<dbReference type="RefSeq" id="XP_041677736.1">
    <property type="nucleotide sequence ID" value="XM_041826699.1"/>
</dbReference>
<feature type="compositionally biased region" description="Low complexity" evidence="2">
    <location>
        <begin position="87"/>
        <end position="97"/>
    </location>
</feature>
<keyword evidence="1" id="KW-0175">Coiled coil</keyword>